<evidence type="ECO:0000313" key="2">
    <source>
        <dbReference type="Proteomes" id="UP001139199"/>
    </source>
</evidence>
<sequence>MLFKFFNNFNIKILIVFIVVSACKSENGLENEISKINTNIEIERFDKLFAEVNAEKLPDLKQAYPFMFSNKIKDSFWLAKKNDSLQQVLFKEVDDTFSSIKDTESEIESLFNHLKYYFPEFNPPRVITTTNDVDYRNRVVVTDTIVVVSLDTYLGSDHEFYGGIQKFIRANFNKNQIVVDLASQYAQKYVYQTAHRTFLDEMIYFGKILYFKDKVIPFKTEAQLIGYNQEELNWAIANESYIWRYFVERELLFSTDKKLSSRFIVDAPFSKFYLEEIDTDSPGKVGQFIGWQIVKAYMNQNNVSLKEMLITRPEEIYNNTKFKPRK</sequence>
<keyword evidence="2" id="KW-1185">Reference proteome</keyword>
<organism evidence="1 2">
    <name type="scientific">Neotamlana laminarinivorans</name>
    <dbReference type="NCBI Taxonomy" id="2883124"/>
    <lineage>
        <taxon>Bacteria</taxon>
        <taxon>Pseudomonadati</taxon>
        <taxon>Bacteroidota</taxon>
        <taxon>Flavobacteriia</taxon>
        <taxon>Flavobacteriales</taxon>
        <taxon>Flavobacteriaceae</taxon>
        <taxon>Neotamlana</taxon>
    </lineage>
</organism>
<dbReference type="Proteomes" id="UP001139199">
    <property type="component" value="Unassembled WGS sequence"/>
</dbReference>
<gene>
    <name evidence="1" type="primary">gldB</name>
    <name evidence="1" type="ORF">LG649_15320</name>
</gene>
<comment type="caution">
    <text evidence="1">The sequence shown here is derived from an EMBL/GenBank/DDBJ whole genome shotgun (WGS) entry which is preliminary data.</text>
</comment>
<reference evidence="1" key="1">
    <citation type="submission" date="2021-10" db="EMBL/GenBank/DDBJ databases">
        <title>Tamlana sargassums sp. nov., and Tamlana laminarinivorans sp. nov., two new bacteria isolated from the brown alga.</title>
        <authorList>
            <person name="Li J."/>
        </authorList>
    </citation>
    <scope>NUCLEOTIDE SEQUENCE</scope>
    <source>
        <strain evidence="1">PT2-4</strain>
    </source>
</reference>
<accession>A0A9X1L2V8</accession>
<evidence type="ECO:0000313" key="1">
    <source>
        <dbReference type="EMBL" id="MCB4800220.1"/>
    </source>
</evidence>
<dbReference type="PROSITE" id="PS51257">
    <property type="entry name" value="PROKAR_LIPOPROTEIN"/>
    <property type="match status" value="1"/>
</dbReference>
<keyword evidence="1" id="KW-0449">Lipoprotein</keyword>
<dbReference type="RefSeq" id="WP_226544698.1">
    <property type="nucleotide sequence ID" value="NZ_JAJAPW010000010.1"/>
</dbReference>
<dbReference type="EMBL" id="JAJAPW010000010">
    <property type="protein sequence ID" value="MCB4800220.1"/>
    <property type="molecule type" value="Genomic_DNA"/>
</dbReference>
<dbReference type="NCBIfam" id="TIGR03514">
    <property type="entry name" value="GldB_lipo"/>
    <property type="match status" value="1"/>
</dbReference>
<proteinExistence type="predicted"/>
<name>A0A9X1L2V8_9FLAO</name>
<dbReference type="AlphaFoldDB" id="A0A9X1L2V8"/>
<dbReference type="Pfam" id="PF25594">
    <property type="entry name" value="GldB_lipo"/>
    <property type="match status" value="1"/>
</dbReference>
<dbReference type="InterPro" id="IPR019853">
    <property type="entry name" value="GldB-like"/>
</dbReference>
<protein>
    <submittedName>
        <fullName evidence="1">Gliding motility lipoprotein GldB</fullName>
    </submittedName>
</protein>